<organism evidence="2 3">
    <name type="scientific">Glossina pallidipes</name>
    <name type="common">Tsetse fly</name>
    <dbReference type="NCBI Taxonomy" id="7398"/>
    <lineage>
        <taxon>Eukaryota</taxon>
        <taxon>Metazoa</taxon>
        <taxon>Ecdysozoa</taxon>
        <taxon>Arthropoda</taxon>
        <taxon>Hexapoda</taxon>
        <taxon>Insecta</taxon>
        <taxon>Pterygota</taxon>
        <taxon>Neoptera</taxon>
        <taxon>Endopterygota</taxon>
        <taxon>Diptera</taxon>
        <taxon>Brachycera</taxon>
        <taxon>Muscomorpha</taxon>
        <taxon>Hippoboscoidea</taxon>
        <taxon>Glossinidae</taxon>
        <taxon>Glossina</taxon>
    </lineage>
</organism>
<keyword evidence="3" id="KW-1185">Reference proteome</keyword>
<evidence type="ECO:0008006" key="4">
    <source>
        <dbReference type="Google" id="ProtNLM"/>
    </source>
</evidence>
<reference evidence="3" key="1">
    <citation type="submission" date="2014-03" db="EMBL/GenBank/DDBJ databases">
        <authorList>
            <person name="Aksoy S."/>
            <person name="Warren W."/>
            <person name="Wilson R.K."/>
        </authorList>
    </citation>
    <scope>NUCLEOTIDE SEQUENCE [LARGE SCALE GENOMIC DNA]</scope>
    <source>
        <strain evidence="3">IAEA</strain>
    </source>
</reference>
<feature type="chain" id="PRO_5008403657" description="Protein TsetseEP domain-containing protein" evidence="1">
    <location>
        <begin position="21"/>
        <end position="335"/>
    </location>
</feature>
<evidence type="ECO:0000256" key="1">
    <source>
        <dbReference type="SAM" id="SignalP"/>
    </source>
</evidence>
<proteinExistence type="predicted"/>
<keyword evidence="1" id="KW-0732">Signal</keyword>
<sequence length="335" mass="38499">MLNFVFIIVVLSISTSSVFTSKLPEDAGIVSLSRENTSTFNVNTNGNEFDSPKQRNDYYSDLKRPIRRIFKHLNLLFEKIKKVVNTTVPKVSADIEVLLEKLQDINAELLETFGNKVVNLSKTLLIKVLENTVEKLERIQRGFLDIASNTDQYLEWAITQFNQTLINNTAEFDWWIVQIKQKVRSVNKTTLYKDGCRTFDEFIENSAKGLQKCCQLNLKSNSLLCKTTSELFMQALHVAMNIVDQMQACIEDRSSYFEYLIPCISLLHNDISALVSQVEQIESKFLQSDDFADKPTAQLQNDFELPKFLQLCPSDRASQDIRNPYVDDRIILKVL</sequence>
<protein>
    <recommendedName>
        <fullName evidence="4">Protein TsetseEP domain-containing protein</fullName>
    </recommendedName>
</protein>
<evidence type="ECO:0000313" key="3">
    <source>
        <dbReference type="Proteomes" id="UP000092445"/>
    </source>
</evidence>
<name>A0A1B0AA65_GLOPL</name>
<dbReference type="EnsemblMetazoa" id="GPAI039155-RA">
    <property type="protein sequence ID" value="GPAI039155-PA"/>
    <property type="gene ID" value="GPAI039155"/>
</dbReference>
<dbReference type="Proteomes" id="UP000092445">
    <property type="component" value="Unassembled WGS sequence"/>
</dbReference>
<dbReference type="VEuPathDB" id="VectorBase:GPAI039155"/>
<reference evidence="2" key="2">
    <citation type="submission" date="2020-05" db="UniProtKB">
        <authorList>
            <consortium name="EnsemblMetazoa"/>
        </authorList>
    </citation>
    <scope>IDENTIFICATION</scope>
    <source>
        <strain evidence="2">IAEA</strain>
    </source>
</reference>
<evidence type="ECO:0000313" key="2">
    <source>
        <dbReference type="EnsemblMetazoa" id="GPAI039155-PA"/>
    </source>
</evidence>
<feature type="signal peptide" evidence="1">
    <location>
        <begin position="1"/>
        <end position="20"/>
    </location>
</feature>
<dbReference type="AlphaFoldDB" id="A0A1B0AA65"/>
<accession>A0A1B0AA65</accession>